<accession>A0ABQ0G9I8</accession>
<evidence type="ECO:0000313" key="3">
    <source>
        <dbReference type="Proteomes" id="UP001628179"/>
    </source>
</evidence>
<dbReference type="EMBL" id="BAAFSV010000002">
    <property type="protein sequence ID" value="GAB1314417.1"/>
    <property type="molecule type" value="Genomic_DNA"/>
</dbReference>
<organism evidence="2 3">
    <name type="scientific">Madurella fahalii</name>
    <dbReference type="NCBI Taxonomy" id="1157608"/>
    <lineage>
        <taxon>Eukaryota</taxon>
        <taxon>Fungi</taxon>
        <taxon>Dikarya</taxon>
        <taxon>Ascomycota</taxon>
        <taxon>Pezizomycotina</taxon>
        <taxon>Sordariomycetes</taxon>
        <taxon>Sordariomycetidae</taxon>
        <taxon>Sordariales</taxon>
        <taxon>Sordariales incertae sedis</taxon>
        <taxon>Madurella</taxon>
    </lineage>
</organism>
<sequence length="450" mass="48523">MLAAHHDQENLFTHQAGASKQQLQAKTPAARFPKTPLKVPLNDENTNHGFGGKSVLRTKGNNENIATAGKGGNGVGKPGKAVLRTPAEPQTARAPLGNKTTNAKAKATRQTPGGKQLARNFEKPSIKPTSTVRPKQAGSRAESSKLEVHTDKTHLDKEEEVEYAPPRPKDIPYESDICPAGLLTFEGLKPENLFKGYYNYYFNHVDDDGKTLMEREMEEQRQRSFERGEEQIRRDMEEFDWSIGDIPESKDLFKKKSDATIATTASAVKKAARPALKQPSTIASRKAASALAMPTRAPVTALAKTNKTIAPVATKVPSRGFLLPKRKPAQPVPQPSVSAQSRVGAVAASRSTLGYSKGRSASSAVQGGSEPGNRHPDAAPKARTLGRSVSTASSGSDVTITPARFAQSSKEPKKPDFLSIFDTDEDDGNLCGGVPPFDHSDDDFQLSTDF</sequence>
<keyword evidence="3" id="KW-1185">Reference proteome</keyword>
<feature type="compositionally biased region" description="Basic and acidic residues" evidence="1">
    <location>
        <begin position="142"/>
        <end position="157"/>
    </location>
</feature>
<dbReference type="RefSeq" id="XP_070916148.1">
    <property type="nucleotide sequence ID" value="XM_071060047.1"/>
</dbReference>
<name>A0ABQ0G9I8_9PEZI</name>
<feature type="region of interest" description="Disordered" evidence="1">
    <location>
        <begin position="1"/>
        <end position="168"/>
    </location>
</feature>
<protein>
    <submittedName>
        <fullName evidence="2">Uncharacterized protein</fullName>
    </submittedName>
</protein>
<evidence type="ECO:0000313" key="2">
    <source>
        <dbReference type="EMBL" id="GAB1314417.1"/>
    </source>
</evidence>
<feature type="compositionally biased region" description="Polar residues" evidence="1">
    <location>
        <begin position="98"/>
        <end position="113"/>
    </location>
</feature>
<gene>
    <name evidence="2" type="ORF">MFIFM68171_04627</name>
</gene>
<proteinExistence type="predicted"/>
<evidence type="ECO:0000256" key="1">
    <source>
        <dbReference type="SAM" id="MobiDB-lite"/>
    </source>
</evidence>
<feature type="compositionally biased region" description="Polar residues" evidence="1">
    <location>
        <begin position="349"/>
        <end position="366"/>
    </location>
</feature>
<reference evidence="2 3" key="1">
    <citation type="submission" date="2024-09" db="EMBL/GenBank/DDBJ databases">
        <title>Itraconazole resistance in Madurella fahalii resulting from another homologue of gene encoding cytochrome P450 14-alpha sterol demethylase (CYP51).</title>
        <authorList>
            <person name="Yoshioka I."/>
            <person name="Fahal A.H."/>
            <person name="Kaneko S."/>
            <person name="Yaguchi T."/>
        </authorList>
    </citation>
    <scope>NUCLEOTIDE SEQUENCE [LARGE SCALE GENOMIC DNA]</scope>
    <source>
        <strain evidence="2 3">IFM 68171</strain>
    </source>
</reference>
<dbReference type="Proteomes" id="UP001628179">
    <property type="component" value="Unassembled WGS sequence"/>
</dbReference>
<dbReference type="GeneID" id="98175370"/>
<feature type="region of interest" description="Disordered" evidence="1">
    <location>
        <begin position="321"/>
        <end position="450"/>
    </location>
</feature>
<comment type="caution">
    <text evidence="2">The sequence shown here is derived from an EMBL/GenBank/DDBJ whole genome shotgun (WGS) entry which is preliminary data.</text>
</comment>
<feature type="compositionally biased region" description="Polar residues" evidence="1">
    <location>
        <begin position="10"/>
        <end position="25"/>
    </location>
</feature>
<feature type="compositionally biased region" description="Polar residues" evidence="1">
    <location>
        <begin position="387"/>
        <end position="399"/>
    </location>
</feature>